<dbReference type="PANTHER" id="PTHR15840">
    <property type="entry name" value="CGI-121 FAMILY MEMBER"/>
    <property type="match status" value="1"/>
</dbReference>
<dbReference type="InterPro" id="IPR035979">
    <property type="entry name" value="RBD_domain_sf"/>
</dbReference>
<evidence type="ECO:0000259" key="6">
    <source>
        <dbReference type="SMART" id="SM00360"/>
    </source>
</evidence>
<dbReference type="Proteomes" id="UP000316759">
    <property type="component" value="Unassembled WGS sequence"/>
</dbReference>
<dbReference type="GO" id="GO:0005829">
    <property type="term" value="C:cytosol"/>
    <property type="evidence" value="ECO:0007669"/>
    <property type="project" value="TreeGrafter"/>
</dbReference>
<evidence type="ECO:0000256" key="4">
    <source>
        <dbReference type="ARBA" id="ARBA00023242"/>
    </source>
</evidence>
<accession>A0A504YIW1</accession>
<dbReference type="GO" id="GO:0005634">
    <property type="term" value="C:nucleus"/>
    <property type="evidence" value="ECO:0007669"/>
    <property type="project" value="UniProtKB-SubCell"/>
</dbReference>
<comment type="subcellular location">
    <subcellularLocation>
        <location evidence="1">Nucleus</location>
    </subcellularLocation>
</comment>
<feature type="domain" description="RRM" evidence="6">
    <location>
        <begin position="90"/>
        <end position="160"/>
    </location>
</feature>
<dbReference type="GO" id="GO:0003723">
    <property type="term" value="F:RNA binding"/>
    <property type="evidence" value="ECO:0007669"/>
    <property type="project" value="InterPro"/>
</dbReference>
<reference evidence="7 8" key="1">
    <citation type="submission" date="2019-04" db="EMBL/GenBank/DDBJ databases">
        <title>Annotation for the trematode Fasciola gigantica.</title>
        <authorList>
            <person name="Choi Y.-J."/>
        </authorList>
    </citation>
    <scope>NUCLEOTIDE SEQUENCE [LARGE SCALE GENOMIC DNA]</scope>
    <source>
        <strain evidence="7">Uganda_cow_1</strain>
    </source>
</reference>
<dbReference type="OrthoDB" id="167718at2759"/>
<dbReference type="STRING" id="46835.A0A504YIW1"/>
<dbReference type="CDD" id="cd00590">
    <property type="entry name" value="RRM_SF"/>
    <property type="match status" value="2"/>
</dbReference>
<dbReference type="Gene3D" id="3.30.2380.10">
    <property type="entry name" value="CGI121/TPRKB"/>
    <property type="match status" value="1"/>
</dbReference>
<protein>
    <submittedName>
        <fullName evidence="7">TP53RK-binding protein</fullName>
    </submittedName>
</protein>
<dbReference type="SMART" id="SM00360">
    <property type="entry name" value="RRM"/>
    <property type="match status" value="3"/>
</dbReference>
<evidence type="ECO:0000256" key="3">
    <source>
        <dbReference type="ARBA" id="ARBA00022694"/>
    </source>
</evidence>
<dbReference type="GO" id="GO:0000408">
    <property type="term" value="C:EKC/KEOPS complex"/>
    <property type="evidence" value="ECO:0007669"/>
    <property type="project" value="TreeGrafter"/>
</dbReference>
<evidence type="ECO:0000256" key="5">
    <source>
        <dbReference type="RuleBase" id="RU004398"/>
    </source>
</evidence>
<dbReference type="InterPro" id="IPR036504">
    <property type="entry name" value="CGI121/TPRKB_sf"/>
</dbReference>
<dbReference type="InterPro" id="IPR000504">
    <property type="entry name" value="RRM_dom"/>
</dbReference>
<dbReference type="SUPFAM" id="SSF143870">
    <property type="entry name" value="PF0523-like"/>
    <property type="match status" value="1"/>
</dbReference>
<dbReference type="InterPro" id="IPR013926">
    <property type="entry name" value="CGI121/TPRKB"/>
</dbReference>
<dbReference type="InterPro" id="IPR012677">
    <property type="entry name" value="Nucleotide-bd_a/b_plait_sf"/>
</dbReference>
<evidence type="ECO:0000313" key="7">
    <source>
        <dbReference type="EMBL" id="TPP60375.1"/>
    </source>
</evidence>
<sequence length="594" mass="67093">MGNPSVSSKDLENLLRMPTANKSTLRKRKSCDGSQLLKTKRCKMLGVEDSVVRLSGDSRISPEERTVTDDQNQSITERIHQRLVHRNECTVQVSGLPVKCDSSILNNLAPKAQSCRVLWNPSVHGSDGIAFLEFSSKALAESHQKKLDNSQYLNRTISARIGKFLPEDVALYDCRKLVVYGLHWKTRVGEIARRFPTAQNIDIRPLSKRTDRRRPERAFLTFADAEAALRACDSKQGCMIRKRKLSILWARMKSRTEDKPSGRIKYLLLSGVRSSVSEADIQSVFPQAASIAINRPTGKAWLTYDLEEDCILDYKNSREVVLKGRKLKAFLHKSDKLGKHFEKERSTIPNLLVSNHGNSGEQIVLSGFPPFFLLLRFCLSFTSHSSSAFVLLARAMLWRTLYLNIFPEFKCYVGYWIDVINANICREHALAKSLPVPENVVSVFLDAEHIIDLVQLEVAVTQALLHNHADCMVTRDLATEVIYCLSPTRTLTRALSTFSVQPTTKRLLVLLVDLRKIESTTTCDAYVALETSIRGTPSDPDSLMQLDETRRTLLHNLYGITAPEVDLINKSRNPHESLRDSILTRMGVRDLCRV</sequence>
<feature type="domain" description="RRM" evidence="6">
    <location>
        <begin position="176"/>
        <end position="248"/>
    </location>
</feature>
<dbReference type="EMBL" id="SUNJ01009492">
    <property type="protein sequence ID" value="TPP60375.1"/>
    <property type="molecule type" value="Genomic_DNA"/>
</dbReference>
<evidence type="ECO:0000256" key="1">
    <source>
        <dbReference type="ARBA" id="ARBA00004123"/>
    </source>
</evidence>
<name>A0A504YIW1_FASGI</name>
<proteinExistence type="inferred from homology"/>
<evidence type="ECO:0000256" key="2">
    <source>
        <dbReference type="ARBA" id="ARBA00005546"/>
    </source>
</evidence>
<dbReference type="SUPFAM" id="SSF54928">
    <property type="entry name" value="RNA-binding domain, RBD"/>
    <property type="match status" value="1"/>
</dbReference>
<organism evidence="7 8">
    <name type="scientific">Fasciola gigantica</name>
    <name type="common">Giant liver fluke</name>
    <dbReference type="NCBI Taxonomy" id="46835"/>
    <lineage>
        <taxon>Eukaryota</taxon>
        <taxon>Metazoa</taxon>
        <taxon>Spiralia</taxon>
        <taxon>Lophotrochozoa</taxon>
        <taxon>Platyhelminthes</taxon>
        <taxon>Trematoda</taxon>
        <taxon>Digenea</taxon>
        <taxon>Plagiorchiida</taxon>
        <taxon>Echinostomata</taxon>
        <taxon>Echinostomatoidea</taxon>
        <taxon>Fasciolidae</taxon>
        <taxon>Fasciola</taxon>
    </lineage>
</organism>
<comment type="caution">
    <text evidence="7">The sequence shown here is derived from an EMBL/GenBank/DDBJ whole genome shotgun (WGS) entry which is preliminary data.</text>
</comment>
<keyword evidence="8" id="KW-1185">Reference proteome</keyword>
<gene>
    <name evidence="7" type="ORF">FGIG_09871</name>
</gene>
<keyword evidence="3" id="KW-0819">tRNA processing</keyword>
<dbReference type="AlphaFoldDB" id="A0A504YIW1"/>
<comment type="similarity">
    <text evidence="2 5">Belongs to the CGI121/TPRKB family.</text>
</comment>
<feature type="domain" description="RRM" evidence="6">
    <location>
        <begin position="266"/>
        <end position="330"/>
    </location>
</feature>
<dbReference type="Pfam" id="PF08617">
    <property type="entry name" value="CGI-121"/>
    <property type="match status" value="1"/>
</dbReference>
<dbReference type="GO" id="GO:0002949">
    <property type="term" value="P:tRNA threonylcarbamoyladenosine modification"/>
    <property type="evidence" value="ECO:0007669"/>
    <property type="project" value="TreeGrafter"/>
</dbReference>
<keyword evidence="4 5" id="KW-0539">Nucleus</keyword>
<dbReference type="Gene3D" id="3.30.70.330">
    <property type="match status" value="2"/>
</dbReference>
<dbReference type="PANTHER" id="PTHR15840:SF10">
    <property type="entry name" value="EKC_KEOPS COMPLEX SUBUNIT TPRKB"/>
    <property type="match status" value="1"/>
</dbReference>
<evidence type="ECO:0000313" key="8">
    <source>
        <dbReference type="Proteomes" id="UP000316759"/>
    </source>
</evidence>